<dbReference type="InterPro" id="IPR007214">
    <property type="entry name" value="YbaK/aa-tRNA-synth-assoc-dom"/>
</dbReference>
<dbReference type="Pfam" id="PF08668">
    <property type="entry name" value="HDOD"/>
    <property type="match status" value="1"/>
</dbReference>
<dbReference type="RefSeq" id="WP_243749351.1">
    <property type="nucleotide sequence ID" value="NZ_JAAONY010000001.1"/>
</dbReference>
<keyword evidence="3" id="KW-1185">Reference proteome</keyword>
<evidence type="ECO:0000259" key="1">
    <source>
        <dbReference type="PROSITE" id="PS51833"/>
    </source>
</evidence>
<comment type="caution">
    <text evidence="2">The sequence shown here is derived from an EMBL/GenBank/DDBJ whole genome shotgun (WGS) entry which is preliminary data.</text>
</comment>
<dbReference type="Pfam" id="PF04073">
    <property type="entry name" value="tRNA_edit"/>
    <property type="match status" value="1"/>
</dbReference>
<dbReference type="InterPro" id="IPR036754">
    <property type="entry name" value="YbaK/aa-tRNA-synt-asso_dom_sf"/>
</dbReference>
<dbReference type="InterPro" id="IPR014627">
    <property type="entry name" value="UCP036888_HDGYP-like"/>
</dbReference>
<dbReference type="Proteomes" id="UP000528457">
    <property type="component" value="Unassembled WGS sequence"/>
</dbReference>
<name>A0A7X0JRY9_9GAMM</name>
<organism evidence="2 3">
    <name type="scientific">Pseudoteredinibacter isoporae</name>
    <dbReference type="NCBI Taxonomy" id="570281"/>
    <lineage>
        <taxon>Bacteria</taxon>
        <taxon>Pseudomonadati</taxon>
        <taxon>Pseudomonadota</taxon>
        <taxon>Gammaproteobacteria</taxon>
        <taxon>Cellvibrionales</taxon>
        <taxon>Cellvibrionaceae</taxon>
        <taxon>Pseudoteredinibacter</taxon>
    </lineage>
</organism>
<dbReference type="Gene3D" id="3.90.960.10">
    <property type="entry name" value="YbaK/aminoacyl-tRNA synthetase-associated domain"/>
    <property type="match status" value="1"/>
</dbReference>
<sequence length="450" mass="49418">MSSVPTSVMEQLDTQKIGYQIASAKFPPGSGRRVRATILQDNLGQLQALLPADRLLDVRLVNEILGRELKATRQKDLQPLFDKYKLQNIPALPKLAGMPTIVDASLLQTDSLLLASGSLGEVLAVSTADFKLAMNDAEIGDISMPLKADALGDDVLAITQSVQSFTKRRVEQRLEETLELPSLPETAQRIINLRVDPNADISDLASIVEMDPSLAAQVVSWASSPYYSAPGKIKSIHDAIVRVLGFDMVLNLALGLALGKTLNMPQDGPFGSTHYWHQSVFTAAMVEALVTKIPREHRPGFGMSYLSGLLSNFGTLVMAEVFSPHYSDICRLQEANPHIPYQAIDRHVLDVSRDQLSAWLMDLWNMPPEVVAALRLQGMPQAEDDQIAYAQLVYLARALLCQENLIHGPALNVDDSLLDALHLKRDQVEEAVESIAESKDELLSIVKELC</sequence>
<dbReference type="PROSITE" id="PS51833">
    <property type="entry name" value="HDOD"/>
    <property type="match status" value="1"/>
</dbReference>
<protein>
    <submittedName>
        <fullName evidence="2">HD-like signal output (HDOD) protein/prolyl-tRNA editing enzyme YbaK/EbsC (Cys-tRNA(Pro) deacylase)</fullName>
    </submittedName>
</protein>
<dbReference type="PIRSF" id="PIRSF036888">
    <property type="entry name" value="HDGYPm_UCP036888"/>
    <property type="match status" value="1"/>
</dbReference>
<dbReference type="PANTHER" id="PTHR33525:SF3">
    <property type="entry name" value="RIBONUCLEASE Y"/>
    <property type="match status" value="1"/>
</dbReference>
<dbReference type="SUPFAM" id="SSF109604">
    <property type="entry name" value="HD-domain/PDEase-like"/>
    <property type="match status" value="1"/>
</dbReference>
<dbReference type="InParanoid" id="A0A7X0JRY9"/>
<proteinExistence type="predicted"/>
<dbReference type="AlphaFoldDB" id="A0A7X0JRY9"/>
<evidence type="ECO:0000313" key="2">
    <source>
        <dbReference type="EMBL" id="MBB6520315.1"/>
    </source>
</evidence>
<dbReference type="SUPFAM" id="SSF55826">
    <property type="entry name" value="YbaK/ProRS associated domain"/>
    <property type="match status" value="1"/>
</dbReference>
<dbReference type="PANTHER" id="PTHR33525">
    <property type="match status" value="1"/>
</dbReference>
<dbReference type="InterPro" id="IPR013976">
    <property type="entry name" value="HDOD"/>
</dbReference>
<dbReference type="Gene3D" id="1.10.3210.10">
    <property type="entry name" value="Hypothetical protein af1432"/>
    <property type="match status" value="1"/>
</dbReference>
<accession>A0A7X0JRY9</accession>
<reference evidence="2 3" key="1">
    <citation type="submission" date="2020-08" db="EMBL/GenBank/DDBJ databases">
        <title>Genomic Encyclopedia of Type Strains, Phase IV (KMG-IV): sequencing the most valuable type-strain genomes for metagenomic binning, comparative biology and taxonomic classification.</title>
        <authorList>
            <person name="Goeker M."/>
        </authorList>
    </citation>
    <scope>NUCLEOTIDE SEQUENCE [LARGE SCALE GENOMIC DNA]</scope>
    <source>
        <strain evidence="2 3">DSM 22368</strain>
    </source>
</reference>
<feature type="domain" description="HDOD" evidence="1">
    <location>
        <begin position="180"/>
        <end position="380"/>
    </location>
</feature>
<dbReference type="InterPro" id="IPR052340">
    <property type="entry name" value="RNase_Y/CdgJ"/>
</dbReference>
<dbReference type="EMBL" id="JACHHT010000001">
    <property type="protein sequence ID" value="MBB6520315.1"/>
    <property type="molecule type" value="Genomic_DNA"/>
</dbReference>
<dbReference type="GO" id="GO:0002161">
    <property type="term" value="F:aminoacyl-tRNA deacylase activity"/>
    <property type="evidence" value="ECO:0007669"/>
    <property type="project" value="InterPro"/>
</dbReference>
<gene>
    <name evidence="2" type="ORF">HNR48_000593</name>
</gene>
<evidence type="ECO:0000313" key="3">
    <source>
        <dbReference type="Proteomes" id="UP000528457"/>
    </source>
</evidence>